<accession>A0ABM8ZEK3</accession>
<dbReference type="RefSeq" id="WP_237483390.1">
    <property type="nucleotide sequence ID" value="NZ_CAKLCM010000001.1"/>
</dbReference>
<comment type="caution">
    <text evidence="2">The sequence shown here is derived from an EMBL/GenBank/DDBJ whole genome shotgun (WGS) entry which is preliminary data.</text>
</comment>
<dbReference type="Proteomes" id="UP000838160">
    <property type="component" value="Unassembled WGS sequence"/>
</dbReference>
<keyword evidence="3" id="KW-1185">Reference proteome</keyword>
<dbReference type="PANTHER" id="PTHR38602:SF1">
    <property type="entry name" value="INNER MEMBRANE PROTEIN"/>
    <property type="match status" value="1"/>
</dbReference>
<keyword evidence="1" id="KW-0472">Membrane</keyword>
<dbReference type="PANTHER" id="PTHR38602">
    <property type="entry name" value="INNER MEMBRANE PROTEIN-RELATED"/>
    <property type="match status" value="1"/>
</dbReference>
<reference evidence="2" key="1">
    <citation type="submission" date="2021-12" db="EMBL/GenBank/DDBJ databases">
        <authorList>
            <person name="Rodrigo-Torres L."/>
            <person name="Arahal R. D."/>
            <person name="Lucena T."/>
        </authorList>
    </citation>
    <scope>NUCLEOTIDE SEQUENCE</scope>
    <source>
        <strain evidence="2">CECT 8226</strain>
    </source>
</reference>
<gene>
    <name evidence="2" type="ORF">VHP8226_00310</name>
</gene>
<dbReference type="InterPro" id="IPR019201">
    <property type="entry name" value="DUF2065"/>
</dbReference>
<sequence>MTNALWIAFGLVLVVEGVGPLLAPTQWQSMVMKLSQQPSTSLRRMGGCLVVAGLVIVYMMTR</sequence>
<keyword evidence="1" id="KW-1133">Transmembrane helix</keyword>
<evidence type="ECO:0000313" key="3">
    <source>
        <dbReference type="Proteomes" id="UP000838160"/>
    </source>
</evidence>
<dbReference type="EMBL" id="CAKLCM010000001">
    <property type="protein sequence ID" value="CAH0524474.1"/>
    <property type="molecule type" value="Genomic_DNA"/>
</dbReference>
<protein>
    <recommendedName>
        <fullName evidence="4">DUF2065 domain-containing protein</fullName>
    </recommendedName>
</protein>
<dbReference type="Pfam" id="PF09838">
    <property type="entry name" value="DUF2065"/>
    <property type="match status" value="1"/>
</dbReference>
<name>A0ABM8ZEK3_9VIBR</name>
<evidence type="ECO:0000313" key="2">
    <source>
        <dbReference type="EMBL" id="CAH0524474.1"/>
    </source>
</evidence>
<feature type="transmembrane region" description="Helical" evidence="1">
    <location>
        <begin position="41"/>
        <end position="60"/>
    </location>
</feature>
<evidence type="ECO:0000256" key="1">
    <source>
        <dbReference type="SAM" id="Phobius"/>
    </source>
</evidence>
<keyword evidence="1" id="KW-0812">Transmembrane</keyword>
<organism evidence="2 3">
    <name type="scientific">Vibrio hippocampi</name>
    <dbReference type="NCBI Taxonomy" id="654686"/>
    <lineage>
        <taxon>Bacteria</taxon>
        <taxon>Pseudomonadati</taxon>
        <taxon>Pseudomonadota</taxon>
        <taxon>Gammaproteobacteria</taxon>
        <taxon>Vibrionales</taxon>
        <taxon>Vibrionaceae</taxon>
        <taxon>Vibrio</taxon>
    </lineage>
</organism>
<evidence type="ECO:0008006" key="4">
    <source>
        <dbReference type="Google" id="ProtNLM"/>
    </source>
</evidence>
<proteinExistence type="predicted"/>